<comment type="caution">
    <text evidence="11">The sequence shown here is derived from an EMBL/GenBank/DDBJ whole genome shotgun (WGS) entry which is preliminary data.</text>
</comment>
<keyword evidence="4" id="KW-0536">Nodulation</keyword>
<dbReference type="GO" id="GO:0005886">
    <property type="term" value="C:plasma membrane"/>
    <property type="evidence" value="ECO:0007669"/>
    <property type="project" value="UniProtKB-SubCell"/>
</dbReference>
<evidence type="ECO:0000256" key="4">
    <source>
        <dbReference type="ARBA" id="ARBA00022458"/>
    </source>
</evidence>
<evidence type="ECO:0000256" key="9">
    <source>
        <dbReference type="ARBA" id="ARBA00023136"/>
    </source>
</evidence>
<evidence type="ECO:0000313" key="11">
    <source>
        <dbReference type="EMBL" id="EFI34495.1"/>
    </source>
</evidence>
<keyword evidence="5" id="KW-1003">Cell membrane</keyword>
<feature type="domain" description="ABC transporter" evidence="10">
    <location>
        <begin position="8"/>
        <end position="238"/>
    </location>
</feature>
<evidence type="ECO:0000256" key="6">
    <source>
        <dbReference type="ARBA" id="ARBA00022741"/>
    </source>
</evidence>
<evidence type="ECO:0000259" key="10">
    <source>
        <dbReference type="PROSITE" id="PS50893"/>
    </source>
</evidence>
<reference evidence="11" key="1">
    <citation type="submission" date="2010-05" db="EMBL/GenBank/DDBJ databases">
        <title>The draft genome of Desulfonatronospira thiodismutans ASO3-1.</title>
        <authorList>
            <consortium name="US DOE Joint Genome Institute (JGI-PGF)"/>
            <person name="Lucas S."/>
            <person name="Copeland A."/>
            <person name="Lapidus A."/>
            <person name="Cheng J.-F."/>
            <person name="Bruce D."/>
            <person name="Goodwin L."/>
            <person name="Pitluck S."/>
            <person name="Chertkov O."/>
            <person name="Brettin T."/>
            <person name="Detter J.C."/>
            <person name="Han C."/>
            <person name="Land M.L."/>
            <person name="Hauser L."/>
            <person name="Kyrpides N."/>
            <person name="Mikhailova N."/>
            <person name="Muyzer G."/>
            <person name="Woyke T."/>
        </authorList>
    </citation>
    <scope>NUCLEOTIDE SEQUENCE [LARGE SCALE GENOMIC DNA]</scope>
    <source>
        <strain evidence="11">ASO3-1</strain>
    </source>
</reference>
<evidence type="ECO:0000256" key="5">
    <source>
        <dbReference type="ARBA" id="ARBA00022475"/>
    </source>
</evidence>
<dbReference type="InterPro" id="IPR003593">
    <property type="entry name" value="AAA+_ATPase"/>
</dbReference>
<evidence type="ECO:0000256" key="7">
    <source>
        <dbReference type="ARBA" id="ARBA00022840"/>
    </source>
</evidence>
<accession>D6SP19</accession>
<dbReference type="OrthoDB" id="9809450at2"/>
<dbReference type="AlphaFoldDB" id="D6SP19"/>
<dbReference type="InterPro" id="IPR050763">
    <property type="entry name" value="ABC_transporter_ATP-binding"/>
</dbReference>
<dbReference type="PANTHER" id="PTHR42711">
    <property type="entry name" value="ABC TRANSPORTER ATP-BINDING PROTEIN"/>
    <property type="match status" value="1"/>
</dbReference>
<evidence type="ECO:0000256" key="1">
    <source>
        <dbReference type="ARBA" id="ARBA00004236"/>
    </source>
</evidence>
<dbReference type="GO" id="GO:0005524">
    <property type="term" value="F:ATP binding"/>
    <property type="evidence" value="ECO:0007669"/>
    <property type="project" value="UniProtKB-KW"/>
</dbReference>
<dbReference type="Gene3D" id="3.40.50.300">
    <property type="entry name" value="P-loop containing nucleotide triphosphate hydrolases"/>
    <property type="match status" value="1"/>
</dbReference>
<dbReference type="PANTHER" id="PTHR42711:SF5">
    <property type="entry name" value="ABC TRANSPORTER ATP-BINDING PROTEIN NATA"/>
    <property type="match status" value="1"/>
</dbReference>
<dbReference type="Proteomes" id="UP000005496">
    <property type="component" value="Unassembled WGS sequence"/>
</dbReference>
<dbReference type="InterPro" id="IPR027417">
    <property type="entry name" value="P-loop_NTPase"/>
</dbReference>
<dbReference type="SUPFAM" id="SSF52540">
    <property type="entry name" value="P-loop containing nucleoside triphosphate hydrolases"/>
    <property type="match status" value="1"/>
</dbReference>
<dbReference type="eggNOG" id="COG1131">
    <property type="taxonomic scope" value="Bacteria"/>
</dbReference>
<dbReference type="SMART" id="SM00382">
    <property type="entry name" value="AAA"/>
    <property type="match status" value="1"/>
</dbReference>
<keyword evidence="6" id="KW-0547">Nucleotide-binding</keyword>
<dbReference type="Pfam" id="PF00005">
    <property type="entry name" value="ABC_tran"/>
    <property type="match status" value="1"/>
</dbReference>
<keyword evidence="3" id="KW-0813">Transport</keyword>
<sequence>MKSINPVIEAISLGKRFGQFTAVDDVSFQVEEGEFFGLLGPNGAGKTSVIRMMYGFSPLSSGNIKVFGLDIKTGWRHIRSRIGVCQQENTLDPDLSVEQNLLVFAGYYRIPRQKAAERTRELLDFFALNHKKDARVSQLSGGMARRLMLARSLINEPGLIILDEPTTGLDPQSRHQVWDKLKELQTRGLTLVLTTHYMEEAASLCHRIVIMDHGRILVQGSPDGLIREFAGTSVIEVESPGQELQSFVEQKKINHEQLAGRLIIYTDDLNGLGKVIRQKFCPDKCLFRSGTLEDVFLRLTGRELRE</sequence>
<dbReference type="PROSITE" id="PS00211">
    <property type="entry name" value="ABC_TRANSPORTER_1"/>
    <property type="match status" value="1"/>
</dbReference>
<dbReference type="GO" id="GO:0016887">
    <property type="term" value="F:ATP hydrolysis activity"/>
    <property type="evidence" value="ECO:0007669"/>
    <property type="project" value="InterPro"/>
</dbReference>
<dbReference type="FunFam" id="3.40.50.300:FF:000589">
    <property type="entry name" value="ABC transporter, ATP-binding subunit"/>
    <property type="match status" value="1"/>
</dbReference>
<keyword evidence="12" id="KW-1185">Reference proteome</keyword>
<proteinExistence type="inferred from homology"/>
<keyword evidence="7" id="KW-0067">ATP-binding</keyword>
<comment type="subcellular location">
    <subcellularLocation>
        <location evidence="1">Cell membrane</location>
    </subcellularLocation>
</comment>
<dbReference type="InterPro" id="IPR003439">
    <property type="entry name" value="ABC_transporter-like_ATP-bd"/>
</dbReference>
<dbReference type="EMBL" id="ACJN02000002">
    <property type="protein sequence ID" value="EFI34495.1"/>
    <property type="molecule type" value="Genomic_DNA"/>
</dbReference>
<protein>
    <submittedName>
        <fullName evidence="11">ABC transporter related protein</fullName>
    </submittedName>
</protein>
<evidence type="ECO:0000256" key="2">
    <source>
        <dbReference type="ARBA" id="ARBA00005417"/>
    </source>
</evidence>
<evidence type="ECO:0000256" key="8">
    <source>
        <dbReference type="ARBA" id="ARBA00022967"/>
    </source>
</evidence>
<keyword evidence="8" id="KW-1278">Translocase</keyword>
<gene>
    <name evidence="11" type="ORF">Dthio_PD1854</name>
</gene>
<organism evidence="11 12">
    <name type="scientific">Desulfonatronospira thiodismutans ASO3-1</name>
    <dbReference type="NCBI Taxonomy" id="555779"/>
    <lineage>
        <taxon>Bacteria</taxon>
        <taxon>Pseudomonadati</taxon>
        <taxon>Thermodesulfobacteriota</taxon>
        <taxon>Desulfovibrionia</taxon>
        <taxon>Desulfovibrionales</taxon>
        <taxon>Desulfonatronovibrionaceae</taxon>
        <taxon>Desulfonatronospira</taxon>
    </lineage>
</organism>
<dbReference type="InterPro" id="IPR017871">
    <property type="entry name" value="ABC_transporter-like_CS"/>
</dbReference>
<dbReference type="PROSITE" id="PS50893">
    <property type="entry name" value="ABC_TRANSPORTER_2"/>
    <property type="match status" value="1"/>
</dbReference>
<keyword evidence="9" id="KW-0472">Membrane</keyword>
<dbReference type="RefSeq" id="WP_008869817.1">
    <property type="nucleotide sequence ID" value="NZ_ACJN02000002.1"/>
</dbReference>
<name>D6SP19_9BACT</name>
<evidence type="ECO:0000256" key="3">
    <source>
        <dbReference type="ARBA" id="ARBA00022448"/>
    </source>
</evidence>
<evidence type="ECO:0000313" key="12">
    <source>
        <dbReference type="Proteomes" id="UP000005496"/>
    </source>
</evidence>
<comment type="similarity">
    <text evidence="2">Belongs to the ABC transporter superfamily.</text>
</comment>